<keyword evidence="1" id="KW-0732">Signal</keyword>
<feature type="chain" id="PRO_5038629386" evidence="1">
    <location>
        <begin position="23"/>
        <end position="157"/>
    </location>
</feature>
<sequence>MKNKFFMLICATLLCGAVSAQKITLDKVPAPVASAFKSKYPAVTHANWMMENGGKNYAAEFMVNTSRQTASFNPAGGWLKTDTSIKTTEIPAPVKETITKQFTGYTIGSASKMENADHGTGFDVELAKGKDIVDVTLSAKGVVMSQEPRQADPVKTN</sequence>
<comment type="caution">
    <text evidence="3">The sequence shown here is derived from an EMBL/GenBank/DDBJ whole genome shotgun (WGS) entry which is preliminary data.</text>
</comment>
<feature type="domain" description="Putative beta-lactamase-inhibitor-like PepSY-like" evidence="2">
    <location>
        <begin position="55"/>
        <end position="142"/>
    </location>
</feature>
<accession>A0A9D7XT12</accession>
<dbReference type="AlphaFoldDB" id="A0A9D7XT12"/>
<evidence type="ECO:0000259" key="2">
    <source>
        <dbReference type="Pfam" id="PF11396"/>
    </source>
</evidence>
<evidence type="ECO:0000313" key="3">
    <source>
        <dbReference type="EMBL" id="MBK9982272.1"/>
    </source>
</evidence>
<evidence type="ECO:0000256" key="1">
    <source>
        <dbReference type="SAM" id="SignalP"/>
    </source>
</evidence>
<feature type="signal peptide" evidence="1">
    <location>
        <begin position="1"/>
        <end position="22"/>
    </location>
</feature>
<dbReference type="SUPFAM" id="SSF160574">
    <property type="entry name" value="BT0923-like"/>
    <property type="match status" value="1"/>
</dbReference>
<dbReference type="Gene3D" id="3.10.450.360">
    <property type="match status" value="1"/>
</dbReference>
<dbReference type="Proteomes" id="UP000808337">
    <property type="component" value="Unassembled WGS sequence"/>
</dbReference>
<dbReference type="Pfam" id="PF11396">
    <property type="entry name" value="PepSY_like"/>
    <property type="match status" value="1"/>
</dbReference>
<gene>
    <name evidence="3" type="ORF">IPP15_07590</name>
</gene>
<name>A0A9D7XT12_9BACT</name>
<protein>
    <submittedName>
        <fullName evidence="3">PepSY-like domain-containing protein</fullName>
    </submittedName>
</protein>
<dbReference type="EMBL" id="JADKGY010000006">
    <property type="protein sequence ID" value="MBK9982272.1"/>
    <property type="molecule type" value="Genomic_DNA"/>
</dbReference>
<evidence type="ECO:0000313" key="4">
    <source>
        <dbReference type="Proteomes" id="UP000808337"/>
    </source>
</evidence>
<proteinExistence type="predicted"/>
<dbReference type="InterPro" id="IPR021533">
    <property type="entry name" value="PepSY-like"/>
</dbReference>
<reference evidence="3 4" key="1">
    <citation type="submission" date="2020-10" db="EMBL/GenBank/DDBJ databases">
        <title>Connecting structure to function with the recovery of over 1000 high-quality activated sludge metagenome-assembled genomes encoding full-length rRNA genes using long-read sequencing.</title>
        <authorList>
            <person name="Singleton C.M."/>
            <person name="Petriglieri F."/>
            <person name="Kristensen J.M."/>
            <person name="Kirkegaard R.H."/>
            <person name="Michaelsen T.Y."/>
            <person name="Andersen M.H."/>
            <person name="Karst S.M."/>
            <person name="Dueholm M.S."/>
            <person name="Nielsen P.H."/>
            <person name="Albertsen M."/>
        </authorList>
    </citation>
    <scope>NUCLEOTIDE SEQUENCE [LARGE SCALE GENOMIC DNA]</scope>
    <source>
        <strain evidence="3">Ribe_18-Q3-R11-54_MAXAC.273</strain>
    </source>
</reference>
<organism evidence="3 4">
    <name type="scientific">Candidatus Opimibacter skivensis</name>
    <dbReference type="NCBI Taxonomy" id="2982028"/>
    <lineage>
        <taxon>Bacteria</taxon>
        <taxon>Pseudomonadati</taxon>
        <taxon>Bacteroidota</taxon>
        <taxon>Saprospiria</taxon>
        <taxon>Saprospirales</taxon>
        <taxon>Saprospiraceae</taxon>
        <taxon>Candidatus Opimibacter</taxon>
    </lineage>
</organism>